<dbReference type="PANTHER" id="PTHR34989:SF1">
    <property type="entry name" value="PROTEIN HDED"/>
    <property type="match status" value="1"/>
</dbReference>
<evidence type="ECO:0000256" key="1">
    <source>
        <dbReference type="SAM" id="Phobius"/>
    </source>
</evidence>
<feature type="transmembrane region" description="Helical" evidence="1">
    <location>
        <begin position="98"/>
        <end position="119"/>
    </location>
</feature>
<evidence type="ECO:0000313" key="2">
    <source>
        <dbReference type="EMBL" id="MFB2834341.1"/>
    </source>
</evidence>
<feature type="transmembrane region" description="Helical" evidence="1">
    <location>
        <begin position="131"/>
        <end position="150"/>
    </location>
</feature>
<reference evidence="2 3" key="1">
    <citation type="submission" date="2024-09" db="EMBL/GenBank/DDBJ databases">
        <title>Floridaenema gen nov. (Aerosakkonemataceae, Aerosakkonematales ord. nov., Cyanobacteria) from benthic tropical and subtropical fresh waters, with the description of four new species.</title>
        <authorList>
            <person name="Moretto J.A."/>
            <person name="Berthold D.E."/>
            <person name="Lefler F.W."/>
            <person name="Huang I.-S."/>
            <person name="Laughinghouse H. IV."/>
        </authorList>
    </citation>
    <scope>NUCLEOTIDE SEQUENCE [LARGE SCALE GENOMIC DNA]</scope>
    <source>
        <strain evidence="2 3">BLCC-F167</strain>
    </source>
</reference>
<protein>
    <submittedName>
        <fullName evidence="2">HdeD family acid-resistance protein</fullName>
    </submittedName>
</protein>
<keyword evidence="3" id="KW-1185">Reference proteome</keyword>
<gene>
    <name evidence="2" type="ORF">ACE1CA_07385</name>
</gene>
<dbReference type="PANTHER" id="PTHR34989">
    <property type="entry name" value="PROTEIN HDED"/>
    <property type="match status" value="1"/>
</dbReference>
<evidence type="ECO:0000313" key="3">
    <source>
        <dbReference type="Proteomes" id="UP001576780"/>
    </source>
</evidence>
<dbReference type="Proteomes" id="UP001576780">
    <property type="component" value="Unassembled WGS sequence"/>
</dbReference>
<dbReference type="InterPro" id="IPR005325">
    <property type="entry name" value="DUF308_memb"/>
</dbReference>
<dbReference type="EMBL" id="JBHFNT010000064">
    <property type="protein sequence ID" value="MFB2834341.1"/>
    <property type="molecule type" value="Genomic_DNA"/>
</dbReference>
<dbReference type="RefSeq" id="WP_413276778.1">
    <property type="nucleotide sequence ID" value="NZ_JBHFNT010000064.1"/>
</dbReference>
<name>A0ABV4WH99_9CYAN</name>
<organism evidence="2 3">
    <name type="scientific">Floridaenema evergladense BLCC-F167</name>
    <dbReference type="NCBI Taxonomy" id="3153639"/>
    <lineage>
        <taxon>Bacteria</taxon>
        <taxon>Bacillati</taxon>
        <taxon>Cyanobacteriota</taxon>
        <taxon>Cyanophyceae</taxon>
        <taxon>Oscillatoriophycideae</taxon>
        <taxon>Aerosakkonematales</taxon>
        <taxon>Aerosakkonemataceae</taxon>
        <taxon>Floridanema</taxon>
        <taxon>Floridanema evergladense</taxon>
    </lineage>
</organism>
<proteinExistence type="predicted"/>
<accession>A0ABV4WH99</accession>
<keyword evidence="1" id="KW-1133">Transmembrane helix</keyword>
<feature type="transmembrane region" description="Helical" evidence="1">
    <location>
        <begin position="39"/>
        <end position="61"/>
    </location>
</feature>
<dbReference type="InterPro" id="IPR052712">
    <property type="entry name" value="Acid_resist_chaperone_HdeD"/>
</dbReference>
<feature type="transmembrane region" description="Helical" evidence="1">
    <location>
        <begin position="12"/>
        <end position="33"/>
    </location>
</feature>
<comment type="caution">
    <text evidence="2">The sequence shown here is derived from an EMBL/GenBank/DDBJ whole genome shotgun (WGS) entry which is preliminary data.</text>
</comment>
<dbReference type="Pfam" id="PF03729">
    <property type="entry name" value="DUF308"/>
    <property type="match status" value="1"/>
</dbReference>
<keyword evidence="1" id="KW-0472">Membrane</keyword>
<feature type="transmembrane region" description="Helical" evidence="1">
    <location>
        <begin position="73"/>
        <end position="92"/>
    </location>
</feature>
<feature type="transmembrane region" description="Helical" evidence="1">
    <location>
        <begin position="156"/>
        <end position="176"/>
    </location>
</feature>
<sequence>MTNDTSGEIDRGLKAALGFTIALGIFLIILGGVAIARPFFATVAATLFLGLLLLLNGIFQIIYAFQTNIRGNFWLKFLGGLIYSVGGLLIMFNPLPSLIALTLVVGISILVSSIFQVILAFELRPARHWDWVLLSGILGIILGILIWHQWPENSTWAVGILLGINLIFDGLWIILFSSAARKALREA</sequence>
<keyword evidence="1" id="KW-0812">Transmembrane</keyword>